<accession>B4SC22</accession>
<evidence type="ECO:0000313" key="1">
    <source>
        <dbReference type="EMBL" id="ACF44128.1"/>
    </source>
</evidence>
<dbReference type="Proteomes" id="UP000002724">
    <property type="component" value="Chromosome"/>
</dbReference>
<dbReference type="AlphaFoldDB" id="B4SC22"/>
<dbReference type="STRING" id="324925.Ppha_1905"/>
<evidence type="ECO:0000313" key="2">
    <source>
        <dbReference type="Proteomes" id="UP000002724"/>
    </source>
</evidence>
<dbReference type="KEGG" id="pph:Ppha_1905"/>
<dbReference type="EMBL" id="CP001110">
    <property type="protein sequence ID" value="ACF44128.1"/>
    <property type="molecule type" value="Genomic_DNA"/>
</dbReference>
<sequence>MLGSYTPNPTPILAYGVSKCSAEIHGLLVWRWEVADLFSLFGKVPNGRLIEEGDLVEVLDADKRC</sequence>
<name>B4SC22_PELPB</name>
<gene>
    <name evidence="1" type="ordered locus">Ppha_1905</name>
</gene>
<protein>
    <submittedName>
        <fullName evidence="1">Uncharacterized protein</fullName>
    </submittedName>
</protein>
<organism evidence="1 2">
    <name type="scientific">Pelodictyon phaeoclathratiforme (strain DSM 5477 / BU-1)</name>
    <dbReference type="NCBI Taxonomy" id="324925"/>
    <lineage>
        <taxon>Bacteria</taxon>
        <taxon>Pseudomonadati</taxon>
        <taxon>Chlorobiota</taxon>
        <taxon>Chlorobiia</taxon>
        <taxon>Chlorobiales</taxon>
        <taxon>Chlorobiaceae</taxon>
        <taxon>Chlorobium/Pelodictyon group</taxon>
        <taxon>Pelodictyon</taxon>
    </lineage>
</organism>
<keyword evidence="2" id="KW-1185">Reference proteome</keyword>
<reference evidence="1 2" key="1">
    <citation type="submission" date="2008-06" db="EMBL/GenBank/DDBJ databases">
        <title>Complete sequence of Pelodictyon phaeoclathratiforme BU-1.</title>
        <authorList>
            <consortium name="US DOE Joint Genome Institute"/>
            <person name="Lucas S."/>
            <person name="Copeland A."/>
            <person name="Lapidus A."/>
            <person name="Glavina del Rio T."/>
            <person name="Dalin E."/>
            <person name="Tice H."/>
            <person name="Bruce D."/>
            <person name="Goodwin L."/>
            <person name="Pitluck S."/>
            <person name="Schmutz J."/>
            <person name="Larimer F."/>
            <person name="Land M."/>
            <person name="Hauser L."/>
            <person name="Kyrpides N."/>
            <person name="Mikhailova N."/>
            <person name="Liu Z."/>
            <person name="Li T."/>
            <person name="Zhao F."/>
            <person name="Overmann J."/>
            <person name="Bryant D.A."/>
            <person name="Richardson P."/>
        </authorList>
    </citation>
    <scope>NUCLEOTIDE SEQUENCE [LARGE SCALE GENOMIC DNA]</scope>
    <source>
        <strain evidence="2">DSM 5477 / BU-1</strain>
    </source>
</reference>
<proteinExistence type="predicted"/>
<dbReference type="HOGENOM" id="CLU_2845940_0_0_10"/>